<accession>A0A6L5XFR4</accession>
<dbReference type="Proteomes" id="UP000483362">
    <property type="component" value="Unassembled WGS sequence"/>
</dbReference>
<evidence type="ECO:0000313" key="2">
    <source>
        <dbReference type="EMBL" id="MSS18333.1"/>
    </source>
</evidence>
<keyword evidence="3" id="KW-1185">Reference proteome</keyword>
<gene>
    <name evidence="2" type="ORF">FYJ29_11265</name>
</gene>
<evidence type="ECO:0000259" key="1">
    <source>
        <dbReference type="Pfam" id="PF19576"/>
    </source>
</evidence>
<reference evidence="2 3" key="1">
    <citation type="submission" date="2019-08" db="EMBL/GenBank/DDBJ databases">
        <title>In-depth cultivation of the pig gut microbiome towards novel bacterial diversity and tailored functional studies.</title>
        <authorList>
            <person name="Wylensek D."/>
            <person name="Hitch T.C.A."/>
            <person name="Clavel T."/>
        </authorList>
    </citation>
    <scope>NUCLEOTIDE SEQUENCE [LARGE SCALE GENOMIC DNA]</scope>
    <source>
        <strain evidence="2 3">Oil-RF-744-WCA-WT-10</strain>
    </source>
</reference>
<dbReference type="EMBL" id="VULT01000019">
    <property type="protein sequence ID" value="MSS18333.1"/>
    <property type="molecule type" value="Genomic_DNA"/>
</dbReference>
<feature type="domain" description="Putative acyltransferase ACT14924-like acyltransferase" evidence="1">
    <location>
        <begin position="9"/>
        <end position="253"/>
    </location>
</feature>
<keyword evidence="2" id="KW-0012">Acyltransferase</keyword>
<dbReference type="Pfam" id="PF19576">
    <property type="entry name" value="Acyltransf_2"/>
    <property type="match status" value="1"/>
</dbReference>
<dbReference type="GO" id="GO:0016746">
    <property type="term" value="F:acyltransferase activity"/>
    <property type="evidence" value="ECO:0007669"/>
    <property type="project" value="UniProtKB-KW"/>
</dbReference>
<keyword evidence="2" id="KW-0808">Transferase</keyword>
<proteinExistence type="predicted"/>
<dbReference type="InterPro" id="IPR045746">
    <property type="entry name" value="ACT14924-like_Acyltransf_dom"/>
</dbReference>
<organism evidence="2 3">
    <name type="scientific">Sodaliphilus pleomorphus</name>
    <dbReference type="NCBI Taxonomy" id="2606626"/>
    <lineage>
        <taxon>Bacteria</taxon>
        <taxon>Pseudomonadati</taxon>
        <taxon>Bacteroidota</taxon>
        <taxon>Bacteroidia</taxon>
        <taxon>Bacteroidales</taxon>
        <taxon>Muribaculaceae</taxon>
        <taxon>Sodaliphilus</taxon>
    </lineage>
</organism>
<dbReference type="AlphaFoldDB" id="A0A6L5XFR4"/>
<protein>
    <submittedName>
        <fullName evidence="2">Glycerol acyltransferase</fullName>
    </submittedName>
</protein>
<name>A0A6L5XFR4_9BACT</name>
<comment type="caution">
    <text evidence="2">The sequence shown here is derived from an EMBL/GenBank/DDBJ whole genome shotgun (WGS) entry which is preliminary data.</text>
</comment>
<evidence type="ECO:0000313" key="3">
    <source>
        <dbReference type="Proteomes" id="UP000483362"/>
    </source>
</evidence>
<sequence>MMRIDVDEVLRKRMPRYYRHIPKWLTGWLKRTIHQDELNAILQHMTAQPGGVEAADAALSDLQVTATLVGGHNVPSQGRYIFVSNHPLGGLDGLSLISVLGHKYDGHIRFLVNDLLMAVKPLQGIFLPVNKYGRQSRLAAVEIERQYQGDNQMITFPAGLCSRMTGSGEIHDLEWHKMVVTHALHSHRDVVPLYFDGRNSGFFYRLARWRKRLGLKFNYEMVYLPGEMFKCRGSNFKIYVGQPVPWQSLDARHPAQEARRLCSMTYGLRPAKEKE</sequence>